<evidence type="ECO:0000313" key="2">
    <source>
        <dbReference type="EMBL" id="MFC6644269.1"/>
    </source>
</evidence>
<dbReference type="PANTHER" id="PTHR43677:SF11">
    <property type="entry name" value="ZINC-CONTAINING ALCOHOL DEHYDROGENASE"/>
    <property type="match status" value="1"/>
</dbReference>
<dbReference type="SUPFAM" id="SSF51735">
    <property type="entry name" value="NAD(P)-binding Rossmann-fold domains"/>
    <property type="match status" value="1"/>
</dbReference>
<keyword evidence="3" id="KW-1185">Reference proteome</keyword>
<evidence type="ECO:0000259" key="1">
    <source>
        <dbReference type="Pfam" id="PF00107"/>
    </source>
</evidence>
<dbReference type="InterPro" id="IPR036291">
    <property type="entry name" value="NAD(P)-bd_dom_sf"/>
</dbReference>
<proteinExistence type="predicted"/>
<dbReference type="RefSeq" id="WP_390233562.1">
    <property type="nucleotide sequence ID" value="NZ_JBHSWI010000001.1"/>
</dbReference>
<organism evidence="2 3">
    <name type="scientific">Granulicella cerasi</name>
    <dbReference type="NCBI Taxonomy" id="741063"/>
    <lineage>
        <taxon>Bacteria</taxon>
        <taxon>Pseudomonadati</taxon>
        <taxon>Acidobacteriota</taxon>
        <taxon>Terriglobia</taxon>
        <taxon>Terriglobales</taxon>
        <taxon>Acidobacteriaceae</taxon>
        <taxon>Granulicella</taxon>
    </lineage>
</organism>
<accession>A0ABW1Z579</accession>
<sequence length="207" mass="21485">MSVAAALLERANLIAGETVLINGATGVSGKLAVQLARHFGAGNVIATGRNAAQLELLKPLGADVVIPFTLDGSDPLGARRFEQQLIDTFASGIDIVVDYLWGQSALSIMTAVVKGVDDARPARFIQVGSAGGEDSILLPAAGLRSSSLVLMGSGLKSVPFPALLRSVQRTFDAVAPANLQIDAKPVPLADVEATWNAGGRERIVFTI</sequence>
<dbReference type="EMBL" id="JBHSWI010000001">
    <property type="protein sequence ID" value="MFC6644269.1"/>
    <property type="molecule type" value="Genomic_DNA"/>
</dbReference>
<protein>
    <submittedName>
        <fullName evidence="2">Zinc-binding dehydrogenase</fullName>
    </submittedName>
</protein>
<feature type="domain" description="Alcohol dehydrogenase-like C-terminal" evidence="1">
    <location>
        <begin position="29"/>
        <end position="153"/>
    </location>
</feature>
<reference evidence="3" key="1">
    <citation type="journal article" date="2019" name="Int. J. Syst. Evol. Microbiol.">
        <title>The Global Catalogue of Microorganisms (GCM) 10K type strain sequencing project: providing services to taxonomists for standard genome sequencing and annotation.</title>
        <authorList>
            <consortium name="The Broad Institute Genomics Platform"/>
            <consortium name="The Broad Institute Genome Sequencing Center for Infectious Disease"/>
            <person name="Wu L."/>
            <person name="Ma J."/>
        </authorList>
    </citation>
    <scope>NUCLEOTIDE SEQUENCE [LARGE SCALE GENOMIC DNA]</scope>
    <source>
        <strain evidence="3">CGMCC 1.16026</strain>
    </source>
</reference>
<comment type="caution">
    <text evidence="2">The sequence shown here is derived from an EMBL/GenBank/DDBJ whole genome shotgun (WGS) entry which is preliminary data.</text>
</comment>
<evidence type="ECO:0000313" key="3">
    <source>
        <dbReference type="Proteomes" id="UP001596391"/>
    </source>
</evidence>
<name>A0ABW1Z579_9BACT</name>
<dbReference type="Pfam" id="PF00107">
    <property type="entry name" value="ADH_zinc_N"/>
    <property type="match status" value="1"/>
</dbReference>
<dbReference type="Gene3D" id="3.40.50.720">
    <property type="entry name" value="NAD(P)-binding Rossmann-like Domain"/>
    <property type="match status" value="1"/>
</dbReference>
<dbReference type="InterPro" id="IPR051397">
    <property type="entry name" value="Zn-ADH-like_protein"/>
</dbReference>
<dbReference type="Proteomes" id="UP001596391">
    <property type="component" value="Unassembled WGS sequence"/>
</dbReference>
<dbReference type="InterPro" id="IPR013149">
    <property type="entry name" value="ADH-like_C"/>
</dbReference>
<gene>
    <name evidence="2" type="ORF">ACFQBQ_01415</name>
</gene>
<dbReference type="PANTHER" id="PTHR43677">
    <property type="entry name" value="SHORT-CHAIN DEHYDROGENASE/REDUCTASE"/>
    <property type="match status" value="1"/>
</dbReference>